<evidence type="ECO:0000256" key="1">
    <source>
        <dbReference type="SAM" id="MobiDB-lite"/>
    </source>
</evidence>
<feature type="domain" description="Alpha/beta hydrolase fold-3" evidence="2">
    <location>
        <begin position="140"/>
        <end position="351"/>
    </location>
</feature>
<evidence type="ECO:0000313" key="4">
    <source>
        <dbReference type="Proteomes" id="UP001054889"/>
    </source>
</evidence>
<comment type="caution">
    <text evidence="3">The sequence shown here is derived from an EMBL/GenBank/DDBJ whole genome shotgun (WGS) entry which is preliminary data.</text>
</comment>
<accession>A0AAV5DWU2</accession>
<evidence type="ECO:0000313" key="3">
    <source>
        <dbReference type="EMBL" id="GJN15463.1"/>
    </source>
</evidence>
<keyword evidence="4" id="KW-1185">Reference proteome</keyword>
<dbReference type="Pfam" id="PF07859">
    <property type="entry name" value="Abhydrolase_3"/>
    <property type="match status" value="1"/>
</dbReference>
<dbReference type="InterPro" id="IPR029058">
    <property type="entry name" value="AB_hydrolase_fold"/>
</dbReference>
<evidence type="ECO:0000259" key="2">
    <source>
        <dbReference type="Pfam" id="PF07859"/>
    </source>
</evidence>
<gene>
    <name evidence="3" type="primary">gb02381</name>
    <name evidence="3" type="ORF">PR202_gb02381</name>
</gene>
<reference evidence="3" key="1">
    <citation type="journal article" date="2018" name="DNA Res.">
        <title>Multiple hybrid de novo genome assembly of finger millet, an orphan allotetraploid crop.</title>
        <authorList>
            <person name="Hatakeyama M."/>
            <person name="Aluri S."/>
            <person name="Balachadran M.T."/>
            <person name="Sivarajan S.R."/>
            <person name="Patrignani A."/>
            <person name="Gruter S."/>
            <person name="Poveda L."/>
            <person name="Shimizu-Inatsugi R."/>
            <person name="Baeten J."/>
            <person name="Francoijs K.J."/>
            <person name="Nataraja K.N."/>
            <person name="Reddy Y.A.N."/>
            <person name="Phadnis S."/>
            <person name="Ravikumar R.L."/>
            <person name="Schlapbach R."/>
            <person name="Sreeman S.M."/>
            <person name="Shimizu K.K."/>
        </authorList>
    </citation>
    <scope>NUCLEOTIDE SEQUENCE</scope>
</reference>
<dbReference type="SUPFAM" id="SSF53474">
    <property type="entry name" value="alpha/beta-Hydrolases"/>
    <property type="match status" value="1"/>
</dbReference>
<dbReference type="PANTHER" id="PTHR23024">
    <property type="entry name" value="ARYLACETAMIDE DEACETYLASE"/>
    <property type="match status" value="1"/>
</dbReference>
<dbReference type="EMBL" id="BQKI01000072">
    <property type="protein sequence ID" value="GJN15463.1"/>
    <property type="molecule type" value="Genomic_DNA"/>
</dbReference>
<name>A0AAV5DWU2_ELECO</name>
<dbReference type="GO" id="GO:0016787">
    <property type="term" value="F:hydrolase activity"/>
    <property type="evidence" value="ECO:0007669"/>
    <property type="project" value="InterPro"/>
</dbReference>
<dbReference type="InterPro" id="IPR013094">
    <property type="entry name" value="AB_hydrolase_3"/>
</dbReference>
<protein>
    <recommendedName>
        <fullName evidence="2">Alpha/beta hydrolase fold-3 domain-containing protein</fullName>
    </recommendedName>
</protein>
<proteinExistence type="predicted"/>
<reference evidence="3" key="2">
    <citation type="submission" date="2021-12" db="EMBL/GenBank/DDBJ databases">
        <title>Resequencing data analysis of finger millet.</title>
        <authorList>
            <person name="Hatakeyama M."/>
            <person name="Aluri S."/>
            <person name="Balachadran M.T."/>
            <person name="Sivarajan S.R."/>
            <person name="Poveda L."/>
            <person name="Shimizu-Inatsugi R."/>
            <person name="Schlapbach R."/>
            <person name="Sreeman S.M."/>
            <person name="Shimizu K.K."/>
        </authorList>
    </citation>
    <scope>NUCLEOTIDE SEQUENCE</scope>
</reference>
<dbReference type="AlphaFoldDB" id="A0AAV5DWU2"/>
<dbReference type="InterPro" id="IPR050466">
    <property type="entry name" value="Carboxylest/Gibb_receptor"/>
</dbReference>
<dbReference type="Proteomes" id="UP001054889">
    <property type="component" value="Unassembled WGS sequence"/>
</dbReference>
<sequence>MWQSVGVGGVLQPPPKWSCKVIHTTTRRCKVNNNAGAESKCENEDESGSARRVPPSLPHTVRLRLAAFATTQRSDGGIRTNLFSLGDLKASASLRPGAHGVRSTDITMDASHGLWARVFFPAPASVTMDDDDDPLPLLIIVYFHGGGFVLFSAACRLYDSLCRRLCRHLRAVIVSVNYRLAPHHRFPAAYDDGVTALRYLNTNALSLSLPADLPVVDYSSCFIAGDSAGGNIAHHVAHRWASSMTSSSSSMKMTNLHIAGVVLIQPLFGSEERTAAELELANVCPILTLATADYCWREFFPEGASRDHLAAHVRGRDVDFESFPPVMMIVGGFDLLKDRHVRYVEELMHQEGRSKKPVGLSDLSFEYLLLLLTRVVALNLSVAQNVMAKALCLFNEEEIQQRDLLHLDAFEF</sequence>
<organism evidence="3 4">
    <name type="scientific">Eleusine coracana subsp. coracana</name>
    <dbReference type="NCBI Taxonomy" id="191504"/>
    <lineage>
        <taxon>Eukaryota</taxon>
        <taxon>Viridiplantae</taxon>
        <taxon>Streptophyta</taxon>
        <taxon>Embryophyta</taxon>
        <taxon>Tracheophyta</taxon>
        <taxon>Spermatophyta</taxon>
        <taxon>Magnoliopsida</taxon>
        <taxon>Liliopsida</taxon>
        <taxon>Poales</taxon>
        <taxon>Poaceae</taxon>
        <taxon>PACMAD clade</taxon>
        <taxon>Chloridoideae</taxon>
        <taxon>Cynodonteae</taxon>
        <taxon>Eleusininae</taxon>
        <taxon>Eleusine</taxon>
    </lineage>
</organism>
<dbReference type="PANTHER" id="PTHR23024:SF538">
    <property type="entry name" value="OS07G0643100 PROTEIN"/>
    <property type="match status" value="1"/>
</dbReference>
<feature type="region of interest" description="Disordered" evidence="1">
    <location>
        <begin position="36"/>
        <end position="55"/>
    </location>
</feature>
<dbReference type="Gene3D" id="3.40.50.1820">
    <property type="entry name" value="alpha/beta hydrolase"/>
    <property type="match status" value="1"/>
</dbReference>